<feature type="domain" description="HTH lysR-type" evidence="5">
    <location>
        <begin position="1"/>
        <end position="58"/>
    </location>
</feature>
<keyword evidence="7" id="KW-1185">Reference proteome</keyword>
<dbReference type="RefSeq" id="WP_329775014.1">
    <property type="nucleotide sequence ID" value="NZ_JAYDYW010000006.1"/>
</dbReference>
<dbReference type="EMBL" id="JAYDYW010000006">
    <property type="protein sequence ID" value="MEE1673767.1"/>
    <property type="molecule type" value="Genomic_DNA"/>
</dbReference>
<evidence type="ECO:0000313" key="7">
    <source>
        <dbReference type="Proteomes" id="UP001310248"/>
    </source>
</evidence>
<dbReference type="CDD" id="cd08414">
    <property type="entry name" value="PBP2_LTTR_aromatics_like"/>
    <property type="match status" value="1"/>
</dbReference>
<comment type="similarity">
    <text evidence="1">Belongs to the LysR transcriptional regulatory family.</text>
</comment>
<dbReference type="Proteomes" id="UP001310248">
    <property type="component" value="Unassembled WGS sequence"/>
</dbReference>
<comment type="caution">
    <text evidence="6">The sequence shown here is derived from an EMBL/GenBank/DDBJ whole genome shotgun (WGS) entry which is preliminary data.</text>
</comment>
<accession>A0ABU7G300</accession>
<dbReference type="Gene3D" id="1.10.10.10">
    <property type="entry name" value="Winged helix-like DNA-binding domain superfamily/Winged helix DNA-binding domain"/>
    <property type="match status" value="1"/>
</dbReference>
<proteinExistence type="inferred from homology"/>
<keyword evidence="3" id="KW-0238">DNA-binding</keyword>
<evidence type="ECO:0000256" key="2">
    <source>
        <dbReference type="ARBA" id="ARBA00023015"/>
    </source>
</evidence>
<evidence type="ECO:0000259" key="5">
    <source>
        <dbReference type="PROSITE" id="PS50931"/>
    </source>
</evidence>
<dbReference type="InterPro" id="IPR000847">
    <property type="entry name" value="LysR_HTH_N"/>
</dbReference>
<evidence type="ECO:0000256" key="3">
    <source>
        <dbReference type="ARBA" id="ARBA00023125"/>
    </source>
</evidence>
<dbReference type="Gene3D" id="3.40.190.10">
    <property type="entry name" value="Periplasmic binding protein-like II"/>
    <property type="match status" value="2"/>
</dbReference>
<dbReference type="PRINTS" id="PR00039">
    <property type="entry name" value="HTHLYSR"/>
</dbReference>
<keyword evidence="4" id="KW-0804">Transcription</keyword>
<reference evidence="7" key="1">
    <citation type="submission" date="2023-07" db="EMBL/GenBank/DDBJ databases">
        <title>Draft genome sequence of Agarivorans aestuarii strain ZMCS4, a CAZymes producing bacteria isolated from the marine brown algae Clodostephus spongiosus.</title>
        <authorList>
            <person name="Lorente B."/>
            <person name="Cabral C."/>
            <person name="Frias J."/>
            <person name="Faria J."/>
            <person name="Toubarro D."/>
        </authorList>
    </citation>
    <scope>NUCLEOTIDE SEQUENCE [LARGE SCALE GENOMIC DNA]</scope>
    <source>
        <strain evidence="7">ZMCS4</strain>
    </source>
</reference>
<name>A0ABU7G300_9ALTE</name>
<dbReference type="Pfam" id="PF03466">
    <property type="entry name" value="LysR_substrate"/>
    <property type="match status" value="1"/>
</dbReference>
<dbReference type="PANTHER" id="PTHR30346">
    <property type="entry name" value="TRANSCRIPTIONAL DUAL REGULATOR HCAR-RELATED"/>
    <property type="match status" value="1"/>
</dbReference>
<sequence>MELKTLKSFIAVADLQNFSAAARQLHTVQPAISRHIATLEEELGVALFVRNSREVHITAAGQQLLLDAKDLIKRAELAKSQALRSAKGEIGELRIAYLGSACLSFMAGLVRAYKQRHPAVKVSLFEMTAAQQVLAFQQEQIDLGFSRPLPAEFSQQFVTETIYQDKLVAVLPEDHCLAKEKSLSVKQLAREPFALFKRSEAVGLFDGIIALCQKAEFSPTIVSQPNHMQTLLTEVASGLGVSLVPYCIAKLHSEHCVFVPIRDNTQPIYLQLHYPAMATKPTVNAFVELALASLTEIQASMP</sequence>
<keyword evidence="2" id="KW-0805">Transcription regulation</keyword>
<dbReference type="SUPFAM" id="SSF53850">
    <property type="entry name" value="Periplasmic binding protein-like II"/>
    <property type="match status" value="1"/>
</dbReference>
<dbReference type="PANTHER" id="PTHR30346:SF0">
    <property type="entry name" value="HCA OPERON TRANSCRIPTIONAL ACTIVATOR HCAR"/>
    <property type="match status" value="1"/>
</dbReference>
<evidence type="ECO:0000256" key="1">
    <source>
        <dbReference type="ARBA" id="ARBA00009437"/>
    </source>
</evidence>
<organism evidence="6 7">
    <name type="scientific">Agarivorans aestuarii</name>
    <dbReference type="NCBI Taxonomy" id="1563703"/>
    <lineage>
        <taxon>Bacteria</taxon>
        <taxon>Pseudomonadati</taxon>
        <taxon>Pseudomonadota</taxon>
        <taxon>Gammaproteobacteria</taxon>
        <taxon>Alteromonadales</taxon>
        <taxon>Alteromonadaceae</taxon>
        <taxon>Agarivorans</taxon>
    </lineage>
</organism>
<gene>
    <name evidence="6" type="ORF">SNR37_003194</name>
</gene>
<reference evidence="6 7" key="2">
    <citation type="submission" date="2023-12" db="EMBL/GenBank/DDBJ databases">
        <authorList>
            <consortium name="Cladostephus spongiosus"/>
            <person name="Lorente B."/>
            <person name="Cabral C."/>
            <person name="Frias J."/>
            <person name="Faria J."/>
            <person name="Toubarro D."/>
        </authorList>
    </citation>
    <scope>NUCLEOTIDE SEQUENCE [LARGE SCALE GENOMIC DNA]</scope>
    <source>
        <strain evidence="6 7">ZMCS4</strain>
    </source>
</reference>
<dbReference type="InterPro" id="IPR036390">
    <property type="entry name" value="WH_DNA-bd_sf"/>
</dbReference>
<dbReference type="InterPro" id="IPR036388">
    <property type="entry name" value="WH-like_DNA-bd_sf"/>
</dbReference>
<dbReference type="SUPFAM" id="SSF46785">
    <property type="entry name" value="Winged helix' DNA-binding domain"/>
    <property type="match status" value="1"/>
</dbReference>
<protein>
    <submittedName>
        <fullName evidence="6">LysR family transcriptional regulator</fullName>
    </submittedName>
</protein>
<dbReference type="PROSITE" id="PS50931">
    <property type="entry name" value="HTH_LYSR"/>
    <property type="match status" value="1"/>
</dbReference>
<dbReference type="InterPro" id="IPR005119">
    <property type="entry name" value="LysR_subst-bd"/>
</dbReference>
<dbReference type="Pfam" id="PF00126">
    <property type="entry name" value="HTH_1"/>
    <property type="match status" value="1"/>
</dbReference>
<evidence type="ECO:0000313" key="6">
    <source>
        <dbReference type="EMBL" id="MEE1673767.1"/>
    </source>
</evidence>
<evidence type="ECO:0000256" key="4">
    <source>
        <dbReference type="ARBA" id="ARBA00023163"/>
    </source>
</evidence>